<keyword evidence="2" id="KW-1185">Reference proteome</keyword>
<dbReference type="InterPro" id="IPR010263">
    <property type="entry name" value="T6SS_TssK"/>
</dbReference>
<evidence type="ECO:0000313" key="2">
    <source>
        <dbReference type="Proteomes" id="UP000184222"/>
    </source>
</evidence>
<gene>
    <name evidence="1" type="ORF">F7310_07250</name>
</gene>
<accession>A0A1L4BTI7</accession>
<dbReference type="Proteomes" id="UP000184222">
    <property type="component" value="Chromosome"/>
</dbReference>
<dbReference type="EMBL" id="CP016796">
    <property type="protein sequence ID" value="API87166.1"/>
    <property type="molecule type" value="Genomic_DNA"/>
</dbReference>
<dbReference type="OrthoDB" id="5605429at2"/>
<name>A0A1L4BTI7_9GAMM</name>
<organism evidence="1 2">
    <name type="scientific">Francisella uliginis</name>
    <dbReference type="NCBI Taxonomy" id="573570"/>
    <lineage>
        <taxon>Bacteria</taxon>
        <taxon>Pseudomonadati</taxon>
        <taxon>Pseudomonadota</taxon>
        <taxon>Gammaproteobacteria</taxon>
        <taxon>Thiotrichales</taxon>
        <taxon>Francisellaceae</taxon>
        <taxon>Francisella</taxon>
    </lineage>
</organism>
<proteinExistence type="predicted"/>
<dbReference type="AlphaFoldDB" id="A0A1L4BTI7"/>
<dbReference type="NCBIfam" id="TIGR03353">
    <property type="entry name" value="VI_chp_4"/>
    <property type="match status" value="1"/>
</dbReference>
<dbReference type="KEGG" id="frx:F7310_07250"/>
<sequence>MFLERLYWEDGMRLDSEVLDKASLALIERSTELNHLPFNLNKGIISFNIDNESLASNLILIKDLKLYIDGKKLIFFDKTYPLSLQLPLDEFHDEVPVFVNVRDRVIEKEGHKYIYDKLSLSLEHDYSAKYSLQIALFKSEKGKLSAKNYDFPLLSLDHYLMQELFIKLNRLISELKAFNRLVFSTSRSYASILLSFRINKLERNLEFAESNRLNSDPLQIFNELHDVYSLIQLNLDKIDKVENIVYDFNRPITKLNLLIDRLLSLCEHRKINNFVRFELQGQKYICENFPEEFFVANRYYLFVKKKSTAPATLKFNNKDSLRVTSISRNRNIVTLSLSGVRLLDVNHSTNFAVNIDNIDAIYEIQKGSELDFIVADRSAVFSAFNGSENFDFFIAFT</sequence>
<evidence type="ECO:0000313" key="1">
    <source>
        <dbReference type="EMBL" id="API87166.1"/>
    </source>
</evidence>
<protein>
    <submittedName>
        <fullName evidence="1">Intracellular growth locus</fullName>
    </submittedName>
</protein>
<reference evidence="1 2" key="1">
    <citation type="journal article" date="2016" name="Appl. Environ. Microbiol.">
        <title>Whole genome relationships among Francisella bacteria of diverse origin define new species and provide specific regions for detection.</title>
        <authorList>
            <person name="Challacombe J.F."/>
            <person name="Petersen J.M."/>
            <person name="Gallegos-Graves V."/>
            <person name="Hodge D."/>
            <person name="Pillai S."/>
            <person name="Kuske C.R."/>
        </authorList>
    </citation>
    <scope>NUCLEOTIDE SEQUENCE [LARGE SCALE GENOMIC DNA]</scope>
    <source>
        <strain evidence="2">TX07-7310</strain>
    </source>
</reference>
<dbReference type="STRING" id="573570.F7310_07250"/>
<dbReference type="RefSeq" id="WP_072712864.1">
    <property type="nucleotide sequence ID" value="NZ_CP016796.1"/>
</dbReference>